<dbReference type="FunFam" id="3.30.160.60:FF:002343">
    <property type="entry name" value="Zinc finger protein 33A"/>
    <property type="match status" value="1"/>
</dbReference>
<dbReference type="PROSITE" id="PS50157">
    <property type="entry name" value="ZINC_FINGER_C2H2_2"/>
    <property type="match status" value="2"/>
</dbReference>
<keyword evidence="3" id="KW-0862">Zinc</keyword>
<protein>
    <submittedName>
        <fullName evidence="7">C2H2-type zinc-finger protein</fullName>
    </submittedName>
</protein>
<dbReference type="InterPro" id="IPR013087">
    <property type="entry name" value="Znf_C2H2_type"/>
</dbReference>
<feature type="compositionally biased region" description="Basic and acidic residues" evidence="5">
    <location>
        <begin position="458"/>
        <end position="497"/>
    </location>
</feature>
<sequence>MKTESTPPKDPPTPPSGMGKATSTSPATATTALADDGAPRAKKAGVGPVRTRAAPSKTFVCRGFGDCSMVFSRSEHLARHVRKHTGERPFACHCSKQFSRLDNLRQHAQTVHSDKGDLNERMMRDLTSLHTALAASSHRNLPRLSPSQATASQGSRSQPSTPNDSHPPSAGVVPSMAYESWRRDDFSQESFLGGQSFRTEHQHQHQSFRTQHITIPSAFSPGHHSYAPLSDHRFQPAASDFHTHASGRDSIGRFPSTNAQHVHGSFERSHPGRDGYERPLVDRLDTRDRAVDDGGGSKPFTSGGSAGGGLPPISSLIPREQHAQSLFPPTSRPATSGSISGWRPPSGPLGRPATSAGSWLPPLDGRPGLAARPATAAAPLGFGPSAPSSRPGTSSGPGLIDRSGDVFAFEPPALASSRYDDGDGHDRSSRDRDDESPRSFGLPFGLRPGTAPAASFDRAGRSREWERERTWYGRDQSSERRSRRGEFERDGDGDERGYYGSRRHEHSALDRWDVERLASRHASPSPDRSPDASMESRRRESGGLYPGDSDREVGLLSPNGGGYDSPFSYHPPGLAPRKRSYDFGPGDAGADSRPSSRRLTLMELCSTESALDDHAAGAPLGVPAHGKSPVERGREPPPLVRPATVGGGDGSGLPGIASFGYRTQPDTIHERAGAAAAGKIGTTVRDTDERGDSLPPPPSPPPTAVGRRDDDGAPTGQRERQRERLFERRDPVHGSYDDESDDGYQRGAGLPDPAVGASSAASHWRERERLRGQVRTPISPPPTATGVRAGSTS</sequence>
<evidence type="ECO:0000256" key="3">
    <source>
        <dbReference type="ARBA" id="ARBA00022833"/>
    </source>
</evidence>
<evidence type="ECO:0000313" key="7">
    <source>
        <dbReference type="EMBL" id="EUC66052.1"/>
    </source>
</evidence>
<evidence type="ECO:0000256" key="4">
    <source>
        <dbReference type="PROSITE-ProRule" id="PRU00042"/>
    </source>
</evidence>
<accession>X8JQK4</accession>
<feature type="compositionally biased region" description="Basic and acidic residues" evidence="5">
    <location>
        <begin position="242"/>
        <end position="251"/>
    </location>
</feature>
<feature type="domain" description="C2H2-type" evidence="6">
    <location>
        <begin position="90"/>
        <end position="117"/>
    </location>
</feature>
<feature type="compositionally biased region" description="Polar residues" evidence="5">
    <location>
        <begin position="323"/>
        <end position="339"/>
    </location>
</feature>
<dbReference type="EMBL" id="JATN01000310">
    <property type="protein sequence ID" value="EUC66052.1"/>
    <property type="molecule type" value="Genomic_DNA"/>
</dbReference>
<feature type="region of interest" description="Disordered" evidence="5">
    <location>
        <begin position="137"/>
        <end position="173"/>
    </location>
</feature>
<dbReference type="AlphaFoldDB" id="X8JQK4"/>
<feature type="domain" description="C2H2-type" evidence="6">
    <location>
        <begin position="59"/>
        <end position="89"/>
    </location>
</feature>
<feature type="region of interest" description="Disordered" evidence="5">
    <location>
        <begin position="615"/>
        <end position="793"/>
    </location>
</feature>
<feature type="compositionally biased region" description="Low complexity" evidence="5">
    <location>
        <begin position="21"/>
        <end position="34"/>
    </location>
</feature>
<dbReference type="GO" id="GO:0000978">
    <property type="term" value="F:RNA polymerase II cis-regulatory region sequence-specific DNA binding"/>
    <property type="evidence" value="ECO:0007669"/>
    <property type="project" value="TreeGrafter"/>
</dbReference>
<dbReference type="OrthoDB" id="10018191at2759"/>
<evidence type="ECO:0000256" key="5">
    <source>
        <dbReference type="SAM" id="MobiDB-lite"/>
    </source>
</evidence>
<feature type="compositionally biased region" description="Pro residues" evidence="5">
    <location>
        <begin position="694"/>
        <end position="703"/>
    </location>
</feature>
<dbReference type="PANTHER" id="PTHR23235">
    <property type="entry name" value="KRUEPPEL-LIKE TRANSCRIPTION FACTOR"/>
    <property type="match status" value="1"/>
</dbReference>
<gene>
    <name evidence="7" type="ORF">RSOL_506100</name>
</gene>
<evidence type="ECO:0000313" key="8">
    <source>
        <dbReference type="Proteomes" id="UP000030108"/>
    </source>
</evidence>
<dbReference type="GO" id="GO:0000981">
    <property type="term" value="F:DNA-binding transcription factor activity, RNA polymerase II-specific"/>
    <property type="evidence" value="ECO:0007669"/>
    <property type="project" value="TreeGrafter"/>
</dbReference>
<feature type="region of interest" description="Disordered" evidence="5">
    <location>
        <begin position="242"/>
        <end position="597"/>
    </location>
</feature>
<proteinExistence type="predicted"/>
<dbReference type="SUPFAM" id="SSF57667">
    <property type="entry name" value="beta-beta-alpha zinc fingers"/>
    <property type="match status" value="1"/>
</dbReference>
<dbReference type="Gene3D" id="3.30.160.60">
    <property type="entry name" value="Classic Zinc Finger"/>
    <property type="match status" value="2"/>
</dbReference>
<keyword evidence="2 4" id="KW-0863">Zinc-finger</keyword>
<feature type="compositionally biased region" description="Basic and acidic residues" evidence="5">
    <location>
        <begin position="528"/>
        <end position="541"/>
    </location>
</feature>
<comment type="caution">
    <text evidence="7">The sequence shown here is derived from an EMBL/GenBank/DDBJ whole genome shotgun (WGS) entry which is preliminary data.</text>
</comment>
<keyword evidence="1" id="KW-0479">Metal-binding</keyword>
<name>X8JQK4_9AGAM</name>
<evidence type="ECO:0000256" key="2">
    <source>
        <dbReference type="ARBA" id="ARBA00022771"/>
    </source>
</evidence>
<feature type="compositionally biased region" description="Low complexity" evidence="5">
    <location>
        <begin position="365"/>
        <end position="398"/>
    </location>
</feature>
<dbReference type="PANTHER" id="PTHR23235:SF127">
    <property type="entry name" value="TRANSCRIPTION FACTOR, PUTATIVE (AFU_ORTHOLOGUE AFUA_3G09820)-RELATED"/>
    <property type="match status" value="1"/>
</dbReference>
<feature type="compositionally biased region" description="Basic and acidic residues" evidence="5">
    <location>
        <begin position="418"/>
        <end position="437"/>
    </location>
</feature>
<dbReference type="SMART" id="SM00355">
    <property type="entry name" value="ZnF_C2H2"/>
    <property type="match status" value="2"/>
</dbReference>
<evidence type="ECO:0000256" key="1">
    <source>
        <dbReference type="ARBA" id="ARBA00022723"/>
    </source>
</evidence>
<dbReference type="Proteomes" id="UP000030108">
    <property type="component" value="Unassembled WGS sequence"/>
</dbReference>
<feature type="region of interest" description="Disordered" evidence="5">
    <location>
        <begin position="1"/>
        <end position="52"/>
    </location>
</feature>
<feature type="compositionally biased region" description="Polar residues" evidence="5">
    <location>
        <begin position="145"/>
        <end position="166"/>
    </location>
</feature>
<organism evidence="7 8">
    <name type="scientific">Rhizoctonia solani AG-3 Rhs1AP</name>
    <dbReference type="NCBI Taxonomy" id="1086054"/>
    <lineage>
        <taxon>Eukaryota</taxon>
        <taxon>Fungi</taxon>
        <taxon>Dikarya</taxon>
        <taxon>Basidiomycota</taxon>
        <taxon>Agaricomycotina</taxon>
        <taxon>Agaricomycetes</taxon>
        <taxon>Cantharellales</taxon>
        <taxon>Ceratobasidiaceae</taxon>
        <taxon>Rhizoctonia</taxon>
    </lineage>
</organism>
<feature type="compositionally biased region" description="Basic and acidic residues" evidence="5">
    <location>
        <begin position="706"/>
        <end position="736"/>
    </location>
</feature>
<reference evidence="8" key="1">
    <citation type="journal article" date="2014" name="Genome Announc.">
        <title>Draft genome sequence of the plant-pathogenic soil fungus Rhizoctonia solani anastomosis group 3 strain Rhs1AP.</title>
        <authorList>
            <person name="Cubeta M.A."/>
            <person name="Thomas E."/>
            <person name="Dean R.A."/>
            <person name="Jabaji S."/>
            <person name="Neate S.M."/>
            <person name="Tavantzis S."/>
            <person name="Toda T."/>
            <person name="Vilgalys R."/>
            <person name="Bharathan N."/>
            <person name="Fedorova-Abrams N."/>
            <person name="Pakala S.B."/>
            <person name="Pakala S.M."/>
            <person name="Zafar N."/>
            <person name="Joardar V."/>
            <person name="Losada L."/>
            <person name="Nierman W.C."/>
        </authorList>
    </citation>
    <scope>NUCLEOTIDE SEQUENCE [LARGE SCALE GENOMIC DNA]</scope>
    <source>
        <strain evidence="8">AG-3</strain>
    </source>
</reference>
<feature type="compositionally biased region" description="Basic and acidic residues" evidence="5">
    <location>
        <begin position="264"/>
        <end position="292"/>
    </location>
</feature>
<dbReference type="InterPro" id="IPR036236">
    <property type="entry name" value="Znf_C2H2_sf"/>
</dbReference>
<dbReference type="GO" id="GO:0008270">
    <property type="term" value="F:zinc ion binding"/>
    <property type="evidence" value="ECO:0007669"/>
    <property type="project" value="UniProtKB-KW"/>
</dbReference>
<evidence type="ECO:0000259" key="6">
    <source>
        <dbReference type="PROSITE" id="PS50157"/>
    </source>
</evidence>
<feature type="compositionally biased region" description="Basic and acidic residues" evidence="5">
    <location>
        <begin position="506"/>
        <end position="518"/>
    </location>
</feature>
<dbReference type="Pfam" id="PF00096">
    <property type="entry name" value="zf-C2H2"/>
    <property type="match status" value="1"/>
</dbReference>